<proteinExistence type="inferred from homology"/>
<dbReference type="UniPathway" id="UPA00299"/>
<dbReference type="GO" id="GO:0005992">
    <property type="term" value="P:trehalose biosynthetic process"/>
    <property type="evidence" value="ECO:0007669"/>
    <property type="project" value="UniProtKB-UniPathway"/>
</dbReference>
<evidence type="ECO:0000256" key="2">
    <source>
        <dbReference type="RuleBase" id="RU361117"/>
    </source>
</evidence>
<dbReference type="PANTHER" id="PTHR43768:SF3">
    <property type="entry name" value="TREHALOSE 6-PHOSPHATE PHOSPHATASE"/>
    <property type="match status" value="1"/>
</dbReference>
<dbReference type="NCBIfam" id="TIGR00685">
    <property type="entry name" value="T6PP"/>
    <property type="match status" value="1"/>
</dbReference>
<comment type="catalytic activity">
    <reaction evidence="2">
        <text>alpha,alpha-trehalose 6-phosphate + H2O = alpha,alpha-trehalose + phosphate</text>
        <dbReference type="Rhea" id="RHEA:23420"/>
        <dbReference type="ChEBI" id="CHEBI:15377"/>
        <dbReference type="ChEBI" id="CHEBI:16551"/>
        <dbReference type="ChEBI" id="CHEBI:43474"/>
        <dbReference type="ChEBI" id="CHEBI:58429"/>
        <dbReference type="EC" id="3.1.3.12"/>
    </reaction>
</comment>
<dbReference type="GO" id="GO:0046872">
    <property type="term" value="F:metal ion binding"/>
    <property type="evidence" value="ECO:0007669"/>
    <property type="project" value="UniProtKB-KW"/>
</dbReference>
<dbReference type="GO" id="GO:0004805">
    <property type="term" value="F:trehalose-phosphatase activity"/>
    <property type="evidence" value="ECO:0007669"/>
    <property type="project" value="UniProtKB-EC"/>
</dbReference>
<keyword evidence="2" id="KW-0460">Magnesium</keyword>
<keyword evidence="1 2" id="KW-0378">Hydrolase</keyword>
<sequence length="250" mass="27051">MTYLFSHAGREELRDFVDRSTLFAFDLDGTLAPIVADPSRIMIPPDVHERLVRLNGMASVAVVTGRARADAARHLGFEPRFLVGNHGAEGLPGADAAERGFVSLCRGWRTQLGALLPEGEGTGIVMEDKGATLSLHYRSAPARETAHQRILDAVSRLVPAPRRVSGKEVENLVPAAAPHKGDALRRIMRHLGNARALFVGDDVTDEDVFRLGDEAIFGVRVGSSAGTAARYFIRGQDEMASLLDEVLATF</sequence>
<protein>
    <recommendedName>
        <fullName evidence="2">Trehalose 6-phosphate phosphatase</fullName>
        <ecNumber evidence="2">3.1.3.12</ecNumber>
    </recommendedName>
</protein>
<dbReference type="EMBL" id="JXBL01000001">
    <property type="protein sequence ID" value="KIE44130.1"/>
    <property type="molecule type" value="Genomic_DNA"/>
</dbReference>
<dbReference type="PANTHER" id="PTHR43768">
    <property type="entry name" value="TREHALOSE 6-PHOSPHATE PHOSPHATASE"/>
    <property type="match status" value="1"/>
</dbReference>
<comment type="pathway">
    <text evidence="2">Glycan biosynthesis; trehalose biosynthesis.</text>
</comment>
<comment type="similarity">
    <text evidence="2">Belongs to the trehalose phosphatase family.</text>
</comment>
<comment type="cofactor">
    <cofactor evidence="2">
        <name>Mg(2+)</name>
        <dbReference type="ChEBI" id="CHEBI:18420"/>
    </cofactor>
</comment>
<evidence type="ECO:0000313" key="3">
    <source>
        <dbReference type="EMBL" id="KIE44130.1"/>
    </source>
</evidence>
<comment type="function">
    <text evidence="2">Removes the phosphate from trehalose 6-phosphate to produce free trehalose.</text>
</comment>
<evidence type="ECO:0000256" key="1">
    <source>
        <dbReference type="ARBA" id="ARBA00022801"/>
    </source>
</evidence>
<name>A0A0C1U986_9BACT</name>
<dbReference type="EC" id="3.1.3.12" evidence="2"/>
<comment type="caution">
    <text evidence="3">The sequence shown here is derived from an EMBL/GenBank/DDBJ whole genome shotgun (WGS) entry which is preliminary data.</text>
</comment>
<accession>A0A0C1U986</accession>
<keyword evidence="4" id="KW-1185">Reference proteome</keyword>
<dbReference type="InterPro" id="IPR044651">
    <property type="entry name" value="OTSB-like"/>
</dbReference>
<dbReference type="InterPro" id="IPR036412">
    <property type="entry name" value="HAD-like_sf"/>
</dbReference>
<reference evidence="3 4" key="1">
    <citation type="submission" date="2015-01" db="EMBL/GenBank/DDBJ databases">
        <title>Genome sequence of the anaerobic bacterium Geobacter soli GSS01, a dissimilatory Fe(III) reducer from soil.</title>
        <authorList>
            <person name="Yang G."/>
            <person name="Zhou S."/>
        </authorList>
    </citation>
    <scope>NUCLEOTIDE SEQUENCE [LARGE SCALE GENOMIC DNA]</scope>
    <source>
        <strain evidence="3 4">GSS01</strain>
    </source>
</reference>
<dbReference type="Pfam" id="PF02358">
    <property type="entry name" value="Trehalose_PPase"/>
    <property type="match status" value="1"/>
</dbReference>
<dbReference type="Proteomes" id="UP000031433">
    <property type="component" value="Unassembled WGS sequence"/>
</dbReference>
<dbReference type="SUPFAM" id="SSF56784">
    <property type="entry name" value="HAD-like"/>
    <property type="match status" value="1"/>
</dbReference>
<dbReference type="InterPro" id="IPR003337">
    <property type="entry name" value="Trehalose_PPase"/>
</dbReference>
<dbReference type="AlphaFoldDB" id="A0A0C1U986"/>
<organism evidence="3 4">
    <name type="scientific">Geobacter soli</name>
    <dbReference type="NCBI Taxonomy" id="1510391"/>
    <lineage>
        <taxon>Bacteria</taxon>
        <taxon>Pseudomonadati</taxon>
        <taxon>Thermodesulfobacteriota</taxon>
        <taxon>Desulfuromonadia</taxon>
        <taxon>Geobacterales</taxon>
        <taxon>Geobacteraceae</taxon>
        <taxon>Geobacter</taxon>
    </lineage>
</organism>
<evidence type="ECO:0000313" key="4">
    <source>
        <dbReference type="Proteomes" id="UP000031433"/>
    </source>
</evidence>
<dbReference type="InterPro" id="IPR023214">
    <property type="entry name" value="HAD_sf"/>
</dbReference>
<dbReference type="Gene3D" id="3.40.50.1000">
    <property type="entry name" value="HAD superfamily/HAD-like"/>
    <property type="match status" value="1"/>
</dbReference>
<keyword evidence="2" id="KW-0479">Metal-binding</keyword>
<gene>
    <name evidence="3" type="ORF">SE37_03480</name>
</gene>
<dbReference type="Gene3D" id="3.30.70.1020">
    <property type="entry name" value="Trehalose-6-phosphate phosphatase related protein, domain 2"/>
    <property type="match status" value="1"/>
</dbReference>